<dbReference type="EnsemblPlants" id="AVESA.00010b.r2.7DG1351620.1">
    <property type="protein sequence ID" value="AVESA.00010b.r2.7DG1351620.1.CDS"/>
    <property type="gene ID" value="AVESA.00010b.r2.7DG1351620"/>
</dbReference>
<reference evidence="1" key="2">
    <citation type="submission" date="2025-09" db="UniProtKB">
        <authorList>
            <consortium name="EnsemblPlants"/>
        </authorList>
    </citation>
    <scope>IDENTIFICATION</scope>
</reference>
<evidence type="ECO:0000313" key="1">
    <source>
        <dbReference type="EnsemblPlants" id="AVESA.00010b.r2.7DG1351620.1.CDS"/>
    </source>
</evidence>
<name>A0ACD6A7U2_AVESA</name>
<proteinExistence type="predicted"/>
<accession>A0ACD6A7U2</accession>
<evidence type="ECO:0000313" key="2">
    <source>
        <dbReference type="Proteomes" id="UP001732700"/>
    </source>
</evidence>
<dbReference type="Proteomes" id="UP001732700">
    <property type="component" value="Chromosome 7D"/>
</dbReference>
<keyword evidence="2" id="KW-1185">Reference proteome</keyword>
<reference evidence="1" key="1">
    <citation type="submission" date="2021-05" db="EMBL/GenBank/DDBJ databases">
        <authorList>
            <person name="Scholz U."/>
            <person name="Mascher M."/>
            <person name="Fiebig A."/>
        </authorList>
    </citation>
    <scope>NUCLEOTIDE SEQUENCE [LARGE SCALE GENOMIC DNA]</scope>
</reference>
<organism evidence="1 2">
    <name type="scientific">Avena sativa</name>
    <name type="common">Oat</name>
    <dbReference type="NCBI Taxonomy" id="4498"/>
    <lineage>
        <taxon>Eukaryota</taxon>
        <taxon>Viridiplantae</taxon>
        <taxon>Streptophyta</taxon>
        <taxon>Embryophyta</taxon>
        <taxon>Tracheophyta</taxon>
        <taxon>Spermatophyta</taxon>
        <taxon>Magnoliopsida</taxon>
        <taxon>Liliopsida</taxon>
        <taxon>Poales</taxon>
        <taxon>Poaceae</taxon>
        <taxon>BOP clade</taxon>
        <taxon>Pooideae</taxon>
        <taxon>Poodae</taxon>
        <taxon>Poeae</taxon>
        <taxon>Poeae Chloroplast Group 1 (Aveneae type)</taxon>
        <taxon>Aveninae</taxon>
        <taxon>Avena</taxon>
    </lineage>
</organism>
<protein>
    <submittedName>
        <fullName evidence="1">Uncharacterized protein</fullName>
    </submittedName>
</protein>
<sequence>MPTLHLSTNVPVDAVAAADILRDCSTALTRIIGKPECYVMVSINGSAPTSFAGTEEPAAYGEMLTIGGLGRVNGELSAAIAEILEAKLSISGSRLYVKFEDLQGYNVGFNGSTF</sequence>